<gene>
    <name evidence="3" type="ORF">GTA51_09660</name>
</gene>
<feature type="region of interest" description="Disordered" evidence="1">
    <location>
        <begin position="96"/>
        <end position="116"/>
    </location>
</feature>
<dbReference type="OrthoDB" id="516779at2"/>
<evidence type="ECO:0000313" key="4">
    <source>
        <dbReference type="Proteomes" id="UP000482487"/>
    </source>
</evidence>
<protein>
    <submittedName>
        <fullName evidence="3">DUF1330 domain-containing protein</fullName>
    </submittedName>
</protein>
<feature type="domain" description="DUF1330" evidence="2">
    <location>
        <begin position="3"/>
        <end position="94"/>
    </location>
</feature>
<dbReference type="Proteomes" id="UP000482487">
    <property type="component" value="Unassembled WGS sequence"/>
</dbReference>
<accession>A0A7C9N1W5</accession>
<name>A0A7C9N1W5_9BACT</name>
<dbReference type="SUPFAM" id="SSF54909">
    <property type="entry name" value="Dimeric alpha+beta barrel"/>
    <property type="match status" value="1"/>
</dbReference>
<reference evidence="3 4" key="1">
    <citation type="submission" date="2020-01" db="EMBL/GenBank/DDBJ databases">
        <title>Genome sequence of Desulfovibrio aerotolerans DSM 16695(T).</title>
        <authorList>
            <person name="Karnachuk O."/>
            <person name="Avakyan M."/>
            <person name="Mardanov A."/>
            <person name="Kadnikov V."/>
            <person name="Ravin N."/>
        </authorList>
    </citation>
    <scope>NUCLEOTIDE SEQUENCE [LARGE SCALE GENOMIC DNA]</scope>
    <source>
        <strain evidence="3 4">DSM 16695</strain>
    </source>
</reference>
<dbReference type="Pfam" id="PF07045">
    <property type="entry name" value="DUF1330"/>
    <property type="match status" value="1"/>
</dbReference>
<dbReference type="EMBL" id="WVUD01000014">
    <property type="protein sequence ID" value="MYL83391.1"/>
    <property type="molecule type" value="Genomic_DNA"/>
</dbReference>
<dbReference type="InterPro" id="IPR011008">
    <property type="entry name" value="Dimeric_a/b-barrel"/>
</dbReference>
<keyword evidence="4" id="KW-1185">Reference proteome</keyword>
<evidence type="ECO:0000256" key="1">
    <source>
        <dbReference type="SAM" id="MobiDB-lite"/>
    </source>
</evidence>
<evidence type="ECO:0000313" key="3">
    <source>
        <dbReference type="EMBL" id="MYL83391.1"/>
    </source>
</evidence>
<dbReference type="InterPro" id="IPR010753">
    <property type="entry name" value="DUF1330"/>
</dbReference>
<dbReference type="PANTHER" id="PTHR41521">
    <property type="match status" value="1"/>
</dbReference>
<sequence>MAAYLIFIREKMRDATEYDRYKQLAPEAMQGHAFTPHVVYGPCETLEGPDAQGVVVLEFASREEARAFYCSPAYQEASRHRHLGCDYRVLLTEGREGEPPAAKGVAPLESLLEGKR</sequence>
<dbReference type="AlphaFoldDB" id="A0A7C9N1W5"/>
<evidence type="ECO:0000259" key="2">
    <source>
        <dbReference type="Pfam" id="PF07045"/>
    </source>
</evidence>
<comment type="caution">
    <text evidence="3">The sequence shown here is derived from an EMBL/GenBank/DDBJ whole genome shotgun (WGS) entry which is preliminary data.</text>
</comment>
<organism evidence="3 4">
    <name type="scientific">Solidesulfovibrio aerotolerans</name>
    <dbReference type="NCBI Taxonomy" id="295255"/>
    <lineage>
        <taxon>Bacteria</taxon>
        <taxon>Pseudomonadati</taxon>
        <taxon>Thermodesulfobacteriota</taxon>
        <taxon>Desulfovibrionia</taxon>
        <taxon>Desulfovibrionales</taxon>
        <taxon>Desulfovibrionaceae</taxon>
        <taxon>Solidesulfovibrio</taxon>
    </lineage>
</organism>
<dbReference type="PANTHER" id="PTHR41521:SF4">
    <property type="entry name" value="BLR0684 PROTEIN"/>
    <property type="match status" value="1"/>
</dbReference>
<dbReference type="RefSeq" id="WP_160960621.1">
    <property type="nucleotide sequence ID" value="NZ_WVUD01000014.1"/>
</dbReference>
<dbReference type="Gene3D" id="3.30.70.100">
    <property type="match status" value="1"/>
</dbReference>
<proteinExistence type="predicted"/>